<dbReference type="AlphaFoldDB" id="A0A382L6W1"/>
<reference evidence="1" key="1">
    <citation type="submission" date="2018-05" db="EMBL/GenBank/DDBJ databases">
        <authorList>
            <person name="Lanie J.A."/>
            <person name="Ng W.-L."/>
            <person name="Kazmierczak K.M."/>
            <person name="Andrzejewski T.M."/>
            <person name="Davidsen T.M."/>
            <person name="Wayne K.J."/>
            <person name="Tettelin H."/>
            <person name="Glass J.I."/>
            <person name="Rusch D."/>
            <person name="Podicherti R."/>
            <person name="Tsui H.-C.T."/>
            <person name="Winkler M.E."/>
        </authorList>
    </citation>
    <scope>NUCLEOTIDE SEQUENCE</scope>
</reference>
<proteinExistence type="predicted"/>
<name>A0A382L6W1_9ZZZZ</name>
<gene>
    <name evidence="1" type="ORF">METZ01_LOCUS285280</name>
</gene>
<evidence type="ECO:0000313" key="1">
    <source>
        <dbReference type="EMBL" id="SVC32426.1"/>
    </source>
</evidence>
<dbReference type="PROSITE" id="PS51257">
    <property type="entry name" value="PROKAR_LIPOPROTEIN"/>
    <property type="match status" value="1"/>
</dbReference>
<protein>
    <submittedName>
        <fullName evidence="1">Uncharacterized protein</fullName>
    </submittedName>
</protein>
<accession>A0A382L6W1</accession>
<sequence>MKPILLTLIVVALVAGCGFEEPSSVKPPA</sequence>
<dbReference type="EMBL" id="UINC01085151">
    <property type="protein sequence ID" value="SVC32426.1"/>
    <property type="molecule type" value="Genomic_DNA"/>
</dbReference>
<feature type="non-terminal residue" evidence="1">
    <location>
        <position position="29"/>
    </location>
</feature>
<organism evidence="1">
    <name type="scientific">marine metagenome</name>
    <dbReference type="NCBI Taxonomy" id="408172"/>
    <lineage>
        <taxon>unclassified sequences</taxon>
        <taxon>metagenomes</taxon>
        <taxon>ecological metagenomes</taxon>
    </lineage>
</organism>